<dbReference type="NCBIfam" id="TIGR00056">
    <property type="entry name" value="MlaE family lipid ABC transporter permease subunit"/>
    <property type="match status" value="1"/>
</dbReference>
<dbReference type="PANTHER" id="PTHR30188:SF3">
    <property type="entry name" value="ABC TRANSPORTER PERMEASE"/>
    <property type="match status" value="1"/>
</dbReference>
<dbReference type="OrthoDB" id="9805022at2"/>
<proteinExistence type="inferred from homology"/>
<sequence length="391" mass="41611">MAPTTASAHGMRWRRAHKQRGEPAFRFEREGEGLIRLAGELRLEDAAELWRLLHEATNGLKAGKVIVDVDGVTKADGGSMALLVELRAELAARGVDMDVTGASKVVEPIVSLYMCDEAPCPLYRHETESTVAQIGRATIHVGHEAKEIVGFFGEMVLAAVRLVRAPRSGHWRDVIRLIERSGADAVPIVLLINFLIGFVMAFQSARELKLFGANLYVADLVGIAHTRELAPLMTAIIVCGRSGAAFAAEIGSMKVSEEIDALRTLGLGPFGWLVVPRVIALMAVVPVLTLLGDFMGILGGMLVAVSDLDLSVRGYLHETTLSVEPMDVGTGLLKSAIFALAIALIACQQGFAATGGAEGVGRRTTATVVASLFALVLIDALVTVAFRVVGI</sequence>
<comment type="caution">
    <text evidence="1">Lacks conserved residue(s) required for the propagation of feature annotation.</text>
</comment>
<keyword evidence="1" id="KW-0812">Transmembrane</keyword>
<dbReference type="InterPro" id="IPR058548">
    <property type="entry name" value="MlaB-like_STAS"/>
</dbReference>
<organism evidence="3 4">
    <name type="scientific">Labilithrix luteola</name>
    <dbReference type="NCBI Taxonomy" id="1391654"/>
    <lineage>
        <taxon>Bacteria</taxon>
        <taxon>Pseudomonadati</taxon>
        <taxon>Myxococcota</taxon>
        <taxon>Polyangia</taxon>
        <taxon>Polyangiales</taxon>
        <taxon>Labilitrichaceae</taxon>
        <taxon>Labilithrix</taxon>
    </lineage>
</organism>
<dbReference type="InterPro" id="IPR030802">
    <property type="entry name" value="Permease_MalE"/>
</dbReference>
<name>A0A0K1PMG5_9BACT</name>
<reference evidence="3 4" key="1">
    <citation type="submission" date="2015-08" db="EMBL/GenBank/DDBJ databases">
        <authorList>
            <person name="Babu N.S."/>
            <person name="Beckwith C.J."/>
            <person name="Beseler K.G."/>
            <person name="Brison A."/>
            <person name="Carone J.V."/>
            <person name="Caskin T.P."/>
            <person name="Diamond M."/>
            <person name="Durham M.E."/>
            <person name="Foxe J.M."/>
            <person name="Go M."/>
            <person name="Henderson B.A."/>
            <person name="Jones I.B."/>
            <person name="McGettigan J.A."/>
            <person name="Micheletti S.J."/>
            <person name="Nasrallah M.E."/>
            <person name="Ortiz D."/>
            <person name="Piller C.R."/>
            <person name="Privatt S.R."/>
            <person name="Schneider S.L."/>
            <person name="Sharp S."/>
            <person name="Smith T.C."/>
            <person name="Stanton J.D."/>
            <person name="Ullery H.E."/>
            <person name="Wilson R.J."/>
            <person name="Serrano M.G."/>
            <person name="Buck G."/>
            <person name="Lee V."/>
            <person name="Wang Y."/>
            <person name="Carvalho R."/>
            <person name="Voegtly L."/>
            <person name="Shi R."/>
            <person name="Duckworth R."/>
            <person name="Johnson A."/>
            <person name="Loviza R."/>
            <person name="Walstead R."/>
            <person name="Shah Z."/>
            <person name="Kiflezghi M."/>
            <person name="Wade K."/>
            <person name="Ball S.L."/>
            <person name="Bradley K.W."/>
            <person name="Asai D.J."/>
            <person name="Bowman C.A."/>
            <person name="Russell D.A."/>
            <person name="Pope W.H."/>
            <person name="Jacobs-Sera D."/>
            <person name="Hendrix R.W."/>
            <person name="Hatfull G.F."/>
        </authorList>
    </citation>
    <scope>NUCLEOTIDE SEQUENCE [LARGE SCALE GENOMIC DNA]</scope>
    <source>
        <strain evidence="3 4">DSM 27648</strain>
    </source>
</reference>
<dbReference type="GO" id="GO:0005548">
    <property type="term" value="F:phospholipid transporter activity"/>
    <property type="evidence" value="ECO:0007669"/>
    <property type="project" value="TreeGrafter"/>
</dbReference>
<dbReference type="InterPro" id="IPR002645">
    <property type="entry name" value="STAS_dom"/>
</dbReference>
<feature type="transmembrane region" description="Helical" evidence="1">
    <location>
        <begin position="366"/>
        <end position="389"/>
    </location>
</feature>
<dbReference type="Gene3D" id="3.30.750.24">
    <property type="entry name" value="STAS domain"/>
    <property type="match status" value="1"/>
</dbReference>
<comment type="similarity">
    <text evidence="1">Belongs to the MlaE permease family.</text>
</comment>
<evidence type="ECO:0000313" key="3">
    <source>
        <dbReference type="EMBL" id="AKU94606.1"/>
    </source>
</evidence>
<dbReference type="SUPFAM" id="SSF52091">
    <property type="entry name" value="SpoIIaa-like"/>
    <property type="match status" value="1"/>
</dbReference>
<dbReference type="KEGG" id="llu:AKJ09_01270"/>
<dbReference type="GO" id="GO:0043190">
    <property type="term" value="C:ATP-binding cassette (ABC) transporter complex"/>
    <property type="evidence" value="ECO:0007669"/>
    <property type="project" value="InterPro"/>
</dbReference>
<evidence type="ECO:0000313" key="4">
    <source>
        <dbReference type="Proteomes" id="UP000064967"/>
    </source>
</evidence>
<gene>
    <name evidence="3" type="ORF">AKJ09_01270</name>
</gene>
<keyword evidence="4" id="KW-1185">Reference proteome</keyword>
<dbReference type="EMBL" id="CP012333">
    <property type="protein sequence ID" value="AKU94606.1"/>
    <property type="molecule type" value="Genomic_DNA"/>
</dbReference>
<dbReference type="Pfam" id="PF13466">
    <property type="entry name" value="STAS_2"/>
    <property type="match status" value="1"/>
</dbReference>
<dbReference type="AlphaFoldDB" id="A0A0K1PMG5"/>
<feature type="transmembrane region" description="Helical" evidence="1">
    <location>
        <begin position="185"/>
        <end position="205"/>
    </location>
</feature>
<dbReference type="InterPro" id="IPR003453">
    <property type="entry name" value="ABC_MlaE_roteobac"/>
</dbReference>
<dbReference type="PROSITE" id="PS50801">
    <property type="entry name" value="STAS"/>
    <property type="match status" value="1"/>
</dbReference>
<dbReference type="STRING" id="1391654.AKJ09_01270"/>
<feature type="transmembrane region" description="Helical" evidence="1">
    <location>
        <begin position="336"/>
        <end position="354"/>
    </location>
</feature>
<keyword evidence="1" id="KW-0472">Membrane</keyword>
<accession>A0A0K1PMG5</accession>
<feature type="domain" description="STAS" evidence="2">
    <location>
        <begin position="34"/>
        <end position="106"/>
    </location>
</feature>
<evidence type="ECO:0000256" key="1">
    <source>
        <dbReference type="RuleBase" id="RU362044"/>
    </source>
</evidence>
<dbReference type="Pfam" id="PF02405">
    <property type="entry name" value="MlaE"/>
    <property type="match status" value="1"/>
</dbReference>
<protein>
    <submittedName>
        <fullName evidence="3">ABC-type transport system involved in resistance to organic solvent, permease component</fullName>
    </submittedName>
</protein>
<dbReference type="Proteomes" id="UP000064967">
    <property type="component" value="Chromosome"/>
</dbReference>
<dbReference type="PANTHER" id="PTHR30188">
    <property type="entry name" value="ABC TRANSPORTER PERMEASE PROTEIN-RELATED"/>
    <property type="match status" value="1"/>
</dbReference>
<dbReference type="InterPro" id="IPR036513">
    <property type="entry name" value="STAS_dom_sf"/>
</dbReference>
<keyword evidence="1" id="KW-1133">Transmembrane helix</keyword>
<evidence type="ECO:0000259" key="2">
    <source>
        <dbReference type="PROSITE" id="PS50801"/>
    </source>
</evidence>